<feature type="signal peptide" evidence="1">
    <location>
        <begin position="1"/>
        <end position="19"/>
    </location>
</feature>
<feature type="chain" id="PRO_5034339009" evidence="1">
    <location>
        <begin position="20"/>
        <end position="67"/>
    </location>
</feature>
<organism evidence="2 3">
    <name type="scientific">Venturia inaequalis</name>
    <name type="common">Apple scab fungus</name>
    <dbReference type="NCBI Taxonomy" id="5025"/>
    <lineage>
        <taxon>Eukaryota</taxon>
        <taxon>Fungi</taxon>
        <taxon>Dikarya</taxon>
        <taxon>Ascomycota</taxon>
        <taxon>Pezizomycotina</taxon>
        <taxon>Dothideomycetes</taxon>
        <taxon>Pleosporomycetidae</taxon>
        <taxon>Venturiales</taxon>
        <taxon>Venturiaceae</taxon>
        <taxon>Venturia</taxon>
    </lineage>
</organism>
<sequence>MQFSLSIIFATLLAAGVNAQVAESCRNCINACNRSGSGNCGGADCGGHTCGSTNAYCSYQQGPGVKC</sequence>
<dbReference type="Proteomes" id="UP000447873">
    <property type="component" value="Unassembled WGS sequence"/>
</dbReference>
<evidence type="ECO:0000313" key="3">
    <source>
        <dbReference type="Proteomes" id="UP000447873"/>
    </source>
</evidence>
<accession>A0A8H3UMZ4</accession>
<dbReference type="AlphaFoldDB" id="A0A8H3UMZ4"/>
<gene>
    <name evidence="2" type="ORF">EG328_004888</name>
</gene>
<protein>
    <submittedName>
        <fullName evidence="2">Uncharacterized protein</fullName>
    </submittedName>
</protein>
<evidence type="ECO:0000313" key="2">
    <source>
        <dbReference type="EMBL" id="KAE9972630.1"/>
    </source>
</evidence>
<evidence type="ECO:0000256" key="1">
    <source>
        <dbReference type="SAM" id="SignalP"/>
    </source>
</evidence>
<name>A0A8H3UMZ4_VENIN</name>
<comment type="caution">
    <text evidence="2">The sequence shown here is derived from an EMBL/GenBank/DDBJ whole genome shotgun (WGS) entry which is preliminary data.</text>
</comment>
<keyword evidence="1" id="KW-0732">Signal</keyword>
<proteinExistence type="predicted"/>
<reference evidence="2 3" key="1">
    <citation type="submission" date="2018-12" db="EMBL/GenBank/DDBJ databases">
        <title>Venturia inaequalis Genome Resource.</title>
        <authorList>
            <person name="Lichtner F.J."/>
        </authorList>
    </citation>
    <scope>NUCLEOTIDE SEQUENCE [LARGE SCALE GENOMIC DNA]</scope>
    <source>
        <strain evidence="2 3">120213</strain>
    </source>
</reference>
<dbReference type="EMBL" id="WNWS01000264">
    <property type="protein sequence ID" value="KAE9972630.1"/>
    <property type="molecule type" value="Genomic_DNA"/>
</dbReference>